<accession>A0A1F6CDS6</accession>
<organism evidence="2 3">
    <name type="scientific">Candidatus Kaiserbacteria bacterium RIFCSPHIGHO2_01_FULL_49_13</name>
    <dbReference type="NCBI Taxonomy" id="1798477"/>
    <lineage>
        <taxon>Bacteria</taxon>
        <taxon>Candidatus Kaiseribacteriota</taxon>
    </lineage>
</organism>
<comment type="caution">
    <text evidence="2">The sequence shown here is derived from an EMBL/GenBank/DDBJ whole genome shotgun (WGS) entry which is preliminary data.</text>
</comment>
<sequence length="381" mass="38524">MSIKVEKKQSSLPQVNMTQKILFIFILLLVAVMGMPERAGAAYNDVSLTSDAVINVNGLNIGVSSDSATVIESITVNASDFSVTLQSGSTFYATSSDRATFGGALPGGITAQRSCSSTESGISLTGTGGTTVTIEPTSALCSATPSTSSSGSSSSGGGGIVGLFGIVNTQTTPEPTLAQTVVAQTPASTHAAPVSAIFTKTIGFGSQNDDVVRLQQLLFADPGLYPEGLVTGYFGPATQRAVGRFQEKYGVANPGDAGYGTVGPKTRAKLQEAYGGAASGQTPSSSGTQAGGVSAVFTKPLGIGKNDPQVLVLQKFLNGDPDTVVAASGAGALGNETSYFGSATAKAVGKFQEKYGIANPGDAGYGTLGPKTRAKLNELMK</sequence>
<proteinExistence type="predicted"/>
<evidence type="ECO:0000313" key="2">
    <source>
        <dbReference type="EMBL" id="OGG47171.1"/>
    </source>
</evidence>
<evidence type="ECO:0000259" key="1">
    <source>
        <dbReference type="Pfam" id="PF01471"/>
    </source>
</evidence>
<dbReference type="SUPFAM" id="SSF47090">
    <property type="entry name" value="PGBD-like"/>
    <property type="match status" value="2"/>
</dbReference>
<gene>
    <name evidence="2" type="ORF">A2671_01150</name>
</gene>
<evidence type="ECO:0000313" key="3">
    <source>
        <dbReference type="Proteomes" id="UP000178344"/>
    </source>
</evidence>
<name>A0A1F6CDS6_9BACT</name>
<dbReference type="InterPro" id="IPR002477">
    <property type="entry name" value="Peptidoglycan-bd-like"/>
</dbReference>
<dbReference type="Gene3D" id="1.10.101.10">
    <property type="entry name" value="PGBD-like superfamily/PGBD"/>
    <property type="match status" value="2"/>
</dbReference>
<protein>
    <recommendedName>
        <fullName evidence="1">Peptidoglycan binding-like domain-containing protein</fullName>
    </recommendedName>
</protein>
<dbReference type="EMBL" id="MFKQ01000025">
    <property type="protein sequence ID" value="OGG47171.1"/>
    <property type="molecule type" value="Genomic_DNA"/>
</dbReference>
<dbReference type="Pfam" id="PF01471">
    <property type="entry name" value="PG_binding_1"/>
    <property type="match status" value="1"/>
</dbReference>
<reference evidence="2 3" key="1">
    <citation type="journal article" date="2016" name="Nat. Commun.">
        <title>Thousands of microbial genomes shed light on interconnected biogeochemical processes in an aquifer system.</title>
        <authorList>
            <person name="Anantharaman K."/>
            <person name="Brown C.T."/>
            <person name="Hug L.A."/>
            <person name="Sharon I."/>
            <person name="Castelle C.J."/>
            <person name="Probst A.J."/>
            <person name="Thomas B.C."/>
            <person name="Singh A."/>
            <person name="Wilkins M.J."/>
            <person name="Karaoz U."/>
            <person name="Brodie E.L."/>
            <person name="Williams K.H."/>
            <person name="Hubbard S.S."/>
            <person name="Banfield J.F."/>
        </authorList>
    </citation>
    <scope>NUCLEOTIDE SEQUENCE [LARGE SCALE GENOMIC DNA]</scope>
</reference>
<dbReference type="Proteomes" id="UP000178344">
    <property type="component" value="Unassembled WGS sequence"/>
</dbReference>
<dbReference type="AlphaFoldDB" id="A0A1F6CDS6"/>
<dbReference type="InterPro" id="IPR036365">
    <property type="entry name" value="PGBD-like_sf"/>
</dbReference>
<feature type="domain" description="Peptidoglycan binding-like" evidence="1">
    <location>
        <begin position="208"/>
        <end position="261"/>
    </location>
</feature>
<dbReference type="InterPro" id="IPR036366">
    <property type="entry name" value="PGBDSf"/>
</dbReference>